<protein>
    <recommendedName>
        <fullName evidence="7 12">Adenine phosphoribosyltransferase</fullName>
        <shortName evidence="12">APRT</shortName>
        <ecNumber evidence="7 12">2.4.2.7</ecNumber>
    </recommendedName>
</protein>
<comment type="pathway">
    <text evidence="4 12">Purine metabolism; AMP biosynthesis via salvage pathway; AMP from adenine: step 1/1.</text>
</comment>
<reference evidence="15" key="1">
    <citation type="submission" date="2018-05" db="EMBL/GenBank/DDBJ databases">
        <title>Ignatzschineria dubaiensis sp. nov., isolated from necrotic foot tissues of dromedaries (Camelus dromedarius) and associated maggots in Dubai, United Arab Emirates.</title>
        <authorList>
            <person name="Tsang C.C."/>
            <person name="Tang J.Y.M."/>
            <person name="Fong J.Y.H."/>
            <person name="Kinne J."/>
            <person name="Lee H.H."/>
            <person name="Joseph M."/>
            <person name="Jose S."/>
            <person name="Schuster R.K."/>
            <person name="Tang Y."/>
            <person name="Sivakumar S."/>
            <person name="Chen J.H.K."/>
            <person name="Teng J.L.L."/>
            <person name="Lau S.K.P."/>
            <person name="Wernery U."/>
            <person name="Woo P.C.Y."/>
        </authorList>
    </citation>
    <scope>NUCLEOTIDE SEQUENCE [LARGE SCALE GENOMIC DNA]</scope>
    <source>
        <strain evidence="15">KCTC 22644</strain>
    </source>
</reference>
<dbReference type="CDD" id="cd06223">
    <property type="entry name" value="PRTases_typeI"/>
    <property type="match status" value="1"/>
</dbReference>
<dbReference type="RefSeq" id="WP_109188858.1">
    <property type="nucleotide sequence ID" value="NZ_BMYA01000005.1"/>
</dbReference>
<gene>
    <name evidence="12" type="primary">apt</name>
    <name evidence="14" type="ORF">DC083_03370</name>
</gene>
<evidence type="ECO:0000256" key="9">
    <source>
        <dbReference type="ARBA" id="ARBA00022676"/>
    </source>
</evidence>
<keyword evidence="9 12" id="KW-0328">Glycosyltransferase</keyword>
<dbReference type="FunFam" id="3.40.50.2020:FF:000004">
    <property type="entry name" value="Adenine phosphoribosyltransferase"/>
    <property type="match status" value="1"/>
</dbReference>
<dbReference type="SUPFAM" id="SSF53271">
    <property type="entry name" value="PRTase-like"/>
    <property type="match status" value="1"/>
</dbReference>
<dbReference type="GO" id="GO:0006168">
    <property type="term" value="P:adenine salvage"/>
    <property type="evidence" value="ECO:0007669"/>
    <property type="project" value="InterPro"/>
</dbReference>
<evidence type="ECO:0000256" key="5">
    <source>
        <dbReference type="ARBA" id="ARBA00008391"/>
    </source>
</evidence>
<keyword evidence="10 12" id="KW-0808">Transferase</keyword>
<comment type="caution">
    <text evidence="14">The sequence shown here is derived from an EMBL/GenBank/DDBJ whole genome shotgun (WGS) entry which is preliminary data.</text>
</comment>
<comment type="similarity">
    <text evidence="5 12">Belongs to the purine/pyrimidine phosphoribosyltransferase family.</text>
</comment>
<dbReference type="InterPro" id="IPR050054">
    <property type="entry name" value="UPRTase/APRTase"/>
</dbReference>
<dbReference type="HAMAP" id="MF_00004">
    <property type="entry name" value="Aden_phosphoribosyltr"/>
    <property type="match status" value="1"/>
</dbReference>
<dbReference type="Gene3D" id="3.40.50.2020">
    <property type="match status" value="1"/>
</dbReference>
<dbReference type="PANTHER" id="PTHR32315">
    <property type="entry name" value="ADENINE PHOSPHORIBOSYLTRANSFERASE"/>
    <property type="match status" value="1"/>
</dbReference>
<evidence type="ECO:0000256" key="4">
    <source>
        <dbReference type="ARBA" id="ARBA00004659"/>
    </source>
</evidence>
<accession>A0A2U2AFT0</accession>
<dbReference type="GO" id="GO:0005737">
    <property type="term" value="C:cytoplasm"/>
    <property type="evidence" value="ECO:0007669"/>
    <property type="project" value="UniProtKB-SubCell"/>
</dbReference>
<proteinExistence type="inferred from homology"/>
<dbReference type="GO" id="GO:0006166">
    <property type="term" value="P:purine ribonucleoside salvage"/>
    <property type="evidence" value="ECO:0007669"/>
    <property type="project" value="UniProtKB-UniRule"/>
</dbReference>
<evidence type="ECO:0000256" key="2">
    <source>
        <dbReference type="ARBA" id="ARBA00003968"/>
    </source>
</evidence>
<dbReference type="Pfam" id="PF00156">
    <property type="entry name" value="Pribosyltran"/>
    <property type="match status" value="1"/>
</dbReference>
<dbReference type="GO" id="GO:0003999">
    <property type="term" value="F:adenine phosphoribosyltransferase activity"/>
    <property type="evidence" value="ECO:0007669"/>
    <property type="project" value="UniProtKB-UniRule"/>
</dbReference>
<evidence type="ECO:0000256" key="11">
    <source>
        <dbReference type="ARBA" id="ARBA00022726"/>
    </source>
</evidence>
<keyword evidence="15" id="KW-1185">Reference proteome</keyword>
<comment type="subunit">
    <text evidence="6 12">Homodimer.</text>
</comment>
<dbReference type="PANTHER" id="PTHR32315:SF3">
    <property type="entry name" value="ADENINE PHOSPHORIBOSYLTRANSFERASE"/>
    <property type="match status" value="1"/>
</dbReference>
<dbReference type="GO" id="GO:0016208">
    <property type="term" value="F:AMP binding"/>
    <property type="evidence" value="ECO:0007669"/>
    <property type="project" value="TreeGrafter"/>
</dbReference>
<evidence type="ECO:0000256" key="7">
    <source>
        <dbReference type="ARBA" id="ARBA00011893"/>
    </source>
</evidence>
<dbReference type="GO" id="GO:0044209">
    <property type="term" value="P:AMP salvage"/>
    <property type="evidence" value="ECO:0007669"/>
    <property type="project" value="UniProtKB-UniRule"/>
</dbReference>
<dbReference type="Proteomes" id="UP000245020">
    <property type="component" value="Unassembled WGS sequence"/>
</dbReference>
<keyword evidence="11 12" id="KW-0660">Purine salvage</keyword>
<dbReference type="GO" id="GO:0002055">
    <property type="term" value="F:adenine binding"/>
    <property type="evidence" value="ECO:0007669"/>
    <property type="project" value="TreeGrafter"/>
</dbReference>
<dbReference type="OrthoDB" id="9803963at2"/>
<keyword evidence="8 12" id="KW-0963">Cytoplasm</keyword>
<dbReference type="InterPro" id="IPR029057">
    <property type="entry name" value="PRTase-like"/>
</dbReference>
<evidence type="ECO:0000256" key="1">
    <source>
        <dbReference type="ARBA" id="ARBA00000868"/>
    </source>
</evidence>
<evidence type="ECO:0000313" key="14">
    <source>
        <dbReference type="EMBL" id="PWD81500.1"/>
    </source>
</evidence>
<feature type="domain" description="Phosphoribosyltransferase" evidence="13">
    <location>
        <begin position="27"/>
        <end position="149"/>
    </location>
</feature>
<organism evidence="14 15">
    <name type="scientific">Ignatzschineria ureiclastica</name>
    <dbReference type="NCBI Taxonomy" id="472582"/>
    <lineage>
        <taxon>Bacteria</taxon>
        <taxon>Pseudomonadati</taxon>
        <taxon>Pseudomonadota</taxon>
        <taxon>Gammaproteobacteria</taxon>
        <taxon>Cardiobacteriales</taxon>
        <taxon>Ignatzschineriaceae</taxon>
        <taxon>Ignatzschineria</taxon>
    </lineage>
</organism>
<comment type="subcellular location">
    <subcellularLocation>
        <location evidence="3 12">Cytoplasm</location>
    </subcellularLocation>
</comment>
<dbReference type="AlphaFoldDB" id="A0A2U2AFT0"/>
<sequence>MDIKQYIARIQDFPAEGVDFKDVTPLLNNVEAFKYVIEKMSEFVQSCDADVIVAPEARGFIFAAPVAFNTGKRLVLVRKPGKLPREAHKVAYSLEYGNNYQEMHKGDVHEGDKVVILDDVLATGGTIQAIIEMVGKENATITGICFLADLLYLHGPNVLEGQNVYSLLSYES</sequence>
<dbReference type="EC" id="2.4.2.7" evidence="7 12"/>
<dbReference type="UniPathway" id="UPA00588">
    <property type="reaction ID" value="UER00646"/>
</dbReference>
<name>A0A2U2AFT0_9GAMM</name>
<evidence type="ECO:0000256" key="10">
    <source>
        <dbReference type="ARBA" id="ARBA00022679"/>
    </source>
</evidence>
<dbReference type="EMBL" id="QEWQ01000002">
    <property type="protein sequence ID" value="PWD81500.1"/>
    <property type="molecule type" value="Genomic_DNA"/>
</dbReference>
<evidence type="ECO:0000256" key="6">
    <source>
        <dbReference type="ARBA" id="ARBA00011738"/>
    </source>
</evidence>
<dbReference type="NCBIfam" id="TIGR01090">
    <property type="entry name" value="apt"/>
    <property type="match status" value="1"/>
</dbReference>
<evidence type="ECO:0000256" key="3">
    <source>
        <dbReference type="ARBA" id="ARBA00004496"/>
    </source>
</evidence>
<evidence type="ECO:0000256" key="8">
    <source>
        <dbReference type="ARBA" id="ARBA00022490"/>
    </source>
</evidence>
<dbReference type="InterPro" id="IPR000836">
    <property type="entry name" value="PRTase_dom"/>
</dbReference>
<evidence type="ECO:0000256" key="12">
    <source>
        <dbReference type="HAMAP-Rule" id="MF_00004"/>
    </source>
</evidence>
<dbReference type="NCBIfam" id="NF002636">
    <property type="entry name" value="PRK02304.1-5"/>
    <property type="match status" value="1"/>
</dbReference>
<evidence type="ECO:0000259" key="13">
    <source>
        <dbReference type="Pfam" id="PF00156"/>
    </source>
</evidence>
<comment type="function">
    <text evidence="2 12">Catalyzes a salvage reaction resulting in the formation of AMP, that is energically less costly than de novo synthesis.</text>
</comment>
<evidence type="ECO:0000313" key="15">
    <source>
        <dbReference type="Proteomes" id="UP000245020"/>
    </source>
</evidence>
<comment type="catalytic activity">
    <reaction evidence="1 12">
        <text>AMP + diphosphate = 5-phospho-alpha-D-ribose 1-diphosphate + adenine</text>
        <dbReference type="Rhea" id="RHEA:16609"/>
        <dbReference type="ChEBI" id="CHEBI:16708"/>
        <dbReference type="ChEBI" id="CHEBI:33019"/>
        <dbReference type="ChEBI" id="CHEBI:58017"/>
        <dbReference type="ChEBI" id="CHEBI:456215"/>
        <dbReference type="EC" id="2.4.2.7"/>
    </reaction>
</comment>
<dbReference type="InterPro" id="IPR005764">
    <property type="entry name" value="Ade_phspho_trans"/>
</dbReference>